<evidence type="ECO:0000313" key="3">
    <source>
        <dbReference type="Proteomes" id="UP000799092"/>
    </source>
</evidence>
<proteinExistence type="predicted"/>
<feature type="transmembrane region" description="Helical" evidence="1">
    <location>
        <begin position="76"/>
        <end position="94"/>
    </location>
</feature>
<evidence type="ECO:0000256" key="1">
    <source>
        <dbReference type="SAM" id="Phobius"/>
    </source>
</evidence>
<name>A0A6A8DG88_9BACI</name>
<keyword evidence="1" id="KW-1133">Transmembrane helix</keyword>
<dbReference type="RefSeq" id="WP_153736433.1">
    <property type="nucleotide sequence ID" value="NZ_WJNG01000006.1"/>
</dbReference>
<dbReference type="Pfam" id="PF04854">
    <property type="entry name" value="DUF624"/>
    <property type="match status" value="1"/>
</dbReference>
<dbReference type="AlphaFoldDB" id="A0A6A8DG88"/>
<dbReference type="EMBL" id="WJNG01000006">
    <property type="protein sequence ID" value="MRH42791.1"/>
    <property type="molecule type" value="Genomic_DNA"/>
</dbReference>
<keyword evidence="1" id="KW-0812">Transmembrane</keyword>
<feature type="transmembrane region" description="Helical" evidence="1">
    <location>
        <begin position="12"/>
        <end position="31"/>
    </location>
</feature>
<gene>
    <name evidence="2" type="ORF">GH741_08835</name>
</gene>
<feature type="transmembrane region" description="Helical" evidence="1">
    <location>
        <begin position="37"/>
        <end position="56"/>
    </location>
</feature>
<organism evidence="2 3">
    <name type="scientific">Aquibacillus halophilus</name>
    <dbReference type="NCBI Taxonomy" id="930132"/>
    <lineage>
        <taxon>Bacteria</taxon>
        <taxon>Bacillati</taxon>
        <taxon>Bacillota</taxon>
        <taxon>Bacilli</taxon>
        <taxon>Bacillales</taxon>
        <taxon>Bacillaceae</taxon>
        <taxon>Aquibacillus</taxon>
    </lineage>
</organism>
<feature type="transmembrane region" description="Helical" evidence="1">
    <location>
        <begin position="150"/>
        <end position="172"/>
    </location>
</feature>
<dbReference type="Proteomes" id="UP000799092">
    <property type="component" value="Unassembled WGS sequence"/>
</dbReference>
<dbReference type="InterPro" id="IPR006938">
    <property type="entry name" value="DUF624"/>
</dbReference>
<protein>
    <submittedName>
        <fullName evidence="2">DUF624 domain-containing protein</fullName>
    </submittedName>
</protein>
<sequence length="217" mass="24634">MAKSNGSGGGLYRILEWIMWIAYINLLWVGFSLLGLIVLGVFPATVAGFTVIRGLLMKNTDTPIIKTFFRTYKNEFFKSNAIGFIFVVVGYILYLDFVFIGNINGLLFYVLQIGLVFVSLVYLIALLYIMPVYVHFDLNFTRYFKQAIQIGIFSPLMTIAMVLGLFIVYFLITLIPGLIPLFAFGASAFVIMACGLFAFHRLENKQRLLNEPKEKKE</sequence>
<reference evidence="2" key="1">
    <citation type="submission" date="2019-11" db="EMBL/GenBank/DDBJ databases">
        <authorList>
            <person name="Li J."/>
        </authorList>
    </citation>
    <scope>NUCLEOTIDE SEQUENCE</scope>
    <source>
        <strain evidence="2">B6B</strain>
    </source>
</reference>
<feature type="transmembrane region" description="Helical" evidence="1">
    <location>
        <begin position="178"/>
        <end position="199"/>
    </location>
</feature>
<keyword evidence="3" id="KW-1185">Reference proteome</keyword>
<keyword evidence="1" id="KW-0472">Membrane</keyword>
<feature type="transmembrane region" description="Helical" evidence="1">
    <location>
        <begin position="106"/>
        <end position="129"/>
    </location>
</feature>
<evidence type="ECO:0000313" key="2">
    <source>
        <dbReference type="EMBL" id="MRH42791.1"/>
    </source>
</evidence>
<accession>A0A6A8DG88</accession>
<dbReference type="OrthoDB" id="2182676at2"/>
<comment type="caution">
    <text evidence="2">The sequence shown here is derived from an EMBL/GenBank/DDBJ whole genome shotgun (WGS) entry which is preliminary data.</text>
</comment>